<feature type="domain" description="Competence protein CoiA nuclease-like" evidence="1">
    <location>
        <begin position="46"/>
        <end position="141"/>
    </location>
</feature>
<dbReference type="InterPro" id="IPR057253">
    <property type="entry name" value="CoiA-like_N"/>
</dbReference>
<organism evidence="3 4">
    <name type="scientific">Limosilactobacillus panis DSM 6035</name>
    <dbReference type="NCBI Taxonomy" id="1423782"/>
    <lineage>
        <taxon>Bacteria</taxon>
        <taxon>Bacillati</taxon>
        <taxon>Bacillota</taxon>
        <taxon>Bacilli</taxon>
        <taxon>Lactobacillales</taxon>
        <taxon>Lactobacillaceae</taxon>
        <taxon>Limosilactobacillus</taxon>
    </lineage>
</organism>
<proteinExistence type="predicted"/>
<dbReference type="PATRIC" id="fig|1423782.4.peg.1487"/>
<dbReference type="AlphaFoldDB" id="A0A0R1X800"/>
<evidence type="ECO:0000313" key="4">
    <source>
        <dbReference type="Proteomes" id="UP000051412"/>
    </source>
</evidence>
<dbReference type="Proteomes" id="UP000051412">
    <property type="component" value="Unassembled WGS sequence"/>
</dbReference>
<dbReference type="EMBL" id="AZGM01000150">
    <property type="protein sequence ID" value="KRM24660.1"/>
    <property type="molecule type" value="Genomic_DNA"/>
</dbReference>
<evidence type="ECO:0000259" key="2">
    <source>
        <dbReference type="Pfam" id="PF25164"/>
    </source>
</evidence>
<dbReference type="InterPro" id="IPR010330">
    <property type="entry name" value="CoiA_nuc"/>
</dbReference>
<evidence type="ECO:0000259" key="1">
    <source>
        <dbReference type="Pfam" id="PF06054"/>
    </source>
</evidence>
<sequence length="332" mass="38767">MANVAYPGLKYACPVCNQEVHLRRGKIKVAHFAHCRGAGCSYGEGETEEHLLGKLQIHQWLAQKGITARVEYYLSKISQRPDIMFQWRGQQVVIEFQCSPLSVQRIRERNQGYRFLGIHPYWYLGSPYRRRLGSEKVTQFTQLINGRPGIWYWDTKQGRLRADFKHYHCSLTRRARVPRRIINDQVQKLMSTTSRQPAVSQLATQVWQRHQVPLSCCPLVCHDVKPSWPVTRAPIIFWRIRVVDWLGEQPLFTAWSSSAWGVRLAEIGQADWLNFPCLVDGGLIRQRLITAFTQELCQWGIIALVDQQYVLLKHPHWFEQVSDKILVNKREH</sequence>
<accession>A0A0R1X800</accession>
<name>A0A0R1X800_9LACO</name>
<protein>
    <submittedName>
        <fullName evidence="3">Competence CoiA family protein</fullName>
    </submittedName>
</protein>
<gene>
    <name evidence="3" type="ORF">FD32_GL001429</name>
</gene>
<dbReference type="STRING" id="1423782.FD32_GL001429"/>
<comment type="caution">
    <text evidence="3">The sequence shown here is derived from an EMBL/GenBank/DDBJ whole genome shotgun (WGS) entry which is preliminary data.</text>
</comment>
<keyword evidence="4" id="KW-1185">Reference proteome</keyword>
<reference evidence="3 4" key="1">
    <citation type="journal article" date="2015" name="Genome Announc.">
        <title>Expanding the biotechnology potential of lactobacilli through comparative genomics of 213 strains and associated genera.</title>
        <authorList>
            <person name="Sun Z."/>
            <person name="Harris H.M."/>
            <person name="McCann A."/>
            <person name="Guo C."/>
            <person name="Argimon S."/>
            <person name="Zhang W."/>
            <person name="Yang X."/>
            <person name="Jeffery I.B."/>
            <person name="Cooney J.C."/>
            <person name="Kagawa T.F."/>
            <person name="Liu W."/>
            <person name="Song Y."/>
            <person name="Salvetti E."/>
            <person name="Wrobel A."/>
            <person name="Rasinkangas P."/>
            <person name="Parkhill J."/>
            <person name="Rea M.C."/>
            <person name="O'Sullivan O."/>
            <person name="Ritari J."/>
            <person name="Douillard F.P."/>
            <person name="Paul Ross R."/>
            <person name="Yang R."/>
            <person name="Briner A.E."/>
            <person name="Felis G.E."/>
            <person name="de Vos W.M."/>
            <person name="Barrangou R."/>
            <person name="Klaenhammer T.R."/>
            <person name="Caufield P.W."/>
            <person name="Cui Y."/>
            <person name="Zhang H."/>
            <person name="O'Toole P.W."/>
        </authorList>
    </citation>
    <scope>NUCLEOTIDE SEQUENCE [LARGE SCALE GENOMIC DNA]</scope>
    <source>
        <strain evidence="3 4">DSM 6035</strain>
    </source>
</reference>
<dbReference type="Pfam" id="PF06054">
    <property type="entry name" value="CoiA_nuc"/>
    <property type="match status" value="1"/>
</dbReference>
<evidence type="ECO:0000313" key="3">
    <source>
        <dbReference type="EMBL" id="KRM24660.1"/>
    </source>
</evidence>
<dbReference type="Pfam" id="PF25164">
    <property type="entry name" value="CoiA_N"/>
    <property type="match status" value="1"/>
</dbReference>
<feature type="domain" description="Competence protein CoiA-like N-terminal" evidence="2">
    <location>
        <begin position="10"/>
        <end position="42"/>
    </location>
</feature>